<sequence length="87" mass="9608">MGATLHIRSKALAYLLFLTGCKTQGREPHAVARGLMRLTADALYNLTDSTPDMMTGFLNQLPFLRLSPTAKEDLHLPFSSRPQSGFT</sequence>
<feature type="chain" id="PRO_5044023657" evidence="1">
    <location>
        <begin position="26"/>
        <end position="87"/>
    </location>
</feature>
<gene>
    <name evidence="2" type="ORF">NDU88_000239</name>
</gene>
<reference evidence="2" key="1">
    <citation type="journal article" date="2022" name="bioRxiv">
        <title>Sequencing and chromosome-scale assembly of the giantPleurodeles waltlgenome.</title>
        <authorList>
            <person name="Brown T."/>
            <person name="Elewa A."/>
            <person name="Iarovenko S."/>
            <person name="Subramanian E."/>
            <person name="Araus A.J."/>
            <person name="Petzold A."/>
            <person name="Susuki M."/>
            <person name="Suzuki K.-i.T."/>
            <person name="Hayashi T."/>
            <person name="Toyoda A."/>
            <person name="Oliveira C."/>
            <person name="Osipova E."/>
            <person name="Leigh N.D."/>
            <person name="Simon A."/>
            <person name="Yun M.H."/>
        </authorList>
    </citation>
    <scope>NUCLEOTIDE SEQUENCE</scope>
    <source>
        <strain evidence="2">20211129_DDA</strain>
        <tissue evidence="2">Liver</tissue>
    </source>
</reference>
<protein>
    <submittedName>
        <fullName evidence="2">Uncharacterized protein</fullName>
    </submittedName>
</protein>
<accession>A0AAV7VVJ0</accession>
<comment type="caution">
    <text evidence="2">The sequence shown here is derived from an EMBL/GenBank/DDBJ whole genome shotgun (WGS) entry which is preliminary data.</text>
</comment>
<organism evidence="2 3">
    <name type="scientific">Pleurodeles waltl</name>
    <name type="common">Iberian ribbed newt</name>
    <dbReference type="NCBI Taxonomy" id="8319"/>
    <lineage>
        <taxon>Eukaryota</taxon>
        <taxon>Metazoa</taxon>
        <taxon>Chordata</taxon>
        <taxon>Craniata</taxon>
        <taxon>Vertebrata</taxon>
        <taxon>Euteleostomi</taxon>
        <taxon>Amphibia</taxon>
        <taxon>Batrachia</taxon>
        <taxon>Caudata</taxon>
        <taxon>Salamandroidea</taxon>
        <taxon>Salamandridae</taxon>
        <taxon>Pleurodelinae</taxon>
        <taxon>Pleurodeles</taxon>
    </lineage>
</organism>
<evidence type="ECO:0000256" key="1">
    <source>
        <dbReference type="SAM" id="SignalP"/>
    </source>
</evidence>
<keyword evidence="3" id="KW-1185">Reference proteome</keyword>
<keyword evidence="1" id="KW-0732">Signal</keyword>
<dbReference type="EMBL" id="JANPWB010000002">
    <property type="protein sequence ID" value="KAJ1204801.1"/>
    <property type="molecule type" value="Genomic_DNA"/>
</dbReference>
<feature type="signal peptide" evidence="1">
    <location>
        <begin position="1"/>
        <end position="25"/>
    </location>
</feature>
<evidence type="ECO:0000313" key="2">
    <source>
        <dbReference type="EMBL" id="KAJ1204801.1"/>
    </source>
</evidence>
<proteinExistence type="predicted"/>
<evidence type="ECO:0000313" key="3">
    <source>
        <dbReference type="Proteomes" id="UP001066276"/>
    </source>
</evidence>
<name>A0AAV7VVJ0_PLEWA</name>
<dbReference type="Proteomes" id="UP001066276">
    <property type="component" value="Chromosome 1_2"/>
</dbReference>
<dbReference type="AlphaFoldDB" id="A0AAV7VVJ0"/>